<evidence type="ECO:0000256" key="1">
    <source>
        <dbReference type="PROSITE-ProRule" id="PRU00420"/>
    </source>
</evidence>
<evidence type="ECO:0000313" key="3">
    <source>
        <dbReference type="Proteomes" id="UP001165667"/>
    </source>
</evidence>
<dbReference type="PANTHER" id="PTHR40398:SF1">
    <property type="entry name" value="PTS SYSTEM GLUCITOL_SORBITOL-SPECIFIC EIIA COMPONENT"/>
    <property type="match status" value="1"/>
</dbReference>
<dbReference type="RefSeq" id="WP_282584447.1">
    <property type="nucleotide sequence ID" value="NZ_JAMOIM010000004.1"/>
</dbReference>
<dbReference type="EMBL" id="JAMOIM010000004">
    <property type="protein sequence ID" value="MCW6508101.1"/>
    <property type="molecule type" value="Genomic_DNA"/>
</dbReference>
<dbReference type="Pfam" id="PF03829">
    <property type="entry name" value="PTSIIA_gutA"/>
    <property type="match status" value="1"/>
</dbReference>
<dbReference type="GO" id="GO:0009401">
    <property type="term" value="P:phosphoenolpyruvate-dependent sugar phosphotransferase system"/>
    <property type="evidence" value="ECO:0007669"/>
    <property type="project" value="InterPro"/>
</dbReference>
<dbReference type="PROSITE" id="PS51097">
    <property type="entry name" value="PTS_EIIA_TYPE_5"/>
    <property type="match status" value="1"/>
</dbReference>
<gene>
    <name evidence="2" type="ORF">M8523_08705</name>
</gene>
<sequence length="126" mass="12877">MTTFYRTKITEVGPDVADLIDGGVLILFAAGAPPELAEVSVLHEVIDGSTPQAPPVGAKIRIGEVEATLTAIGSLAWAKIADMGHVVVNFDGATTSNRPGELNASVLTTELLASSLKPGAIIAITA</sequence>
<dbReference type="GO" id="GO:0005737">
    <property type="term" value="C:cytoplasm"/>
    <property type="evidence" value="ECO:0007669"/>
    <property type="project" value="InterPro"/>
</dbReference>
<dbReference type="AlphaFoldDB" id="A0AA42CJH8"/>
<name>A0AA42CJH8_9HYPH</name>
<reference evidence="2" key="1">
    <citation type="submission" date="2022-05" db="EMBL/GenBank/DDBJ databases">
        <authorList>
            <person name="Pankratov T."/>
        </authorList>
    </citation>
    <scope>NUCLEOTIDE SEQUENCE</scope>
    <source>
        <strain evidence="2">BP6-180914</strain>
    </source>
</reference>
<protein>
    <submittedName>
        <fullName evidence="2">PTS glucitol/sorbitol transporter subunit IIA</fullName>
    </submittedName>
</protein>
<accession>A0AA42CJH8</accession>
<dbReference type="Gene3D" id="2.40.33.40">
    <property type="entry name" value="Phosphotransferase system, glucitol/sorbitol-specific IIA component"/>
    <property type="match status" value="1"/>
</dbReference>
<organism evidence="2 3">
    <name type="scientific">Lichenifustis flavocetrariae</name>
    <dbReference type="NCBI Taxonomy" id="2949735"/>
    <lineage>
        <taxon>Bacteria</taxon>
        <taxon>Pseudomonadati</taxon>
        <taxon>Pseudomonadota</taxon>
        <taxon>Alphaproteobacteria</taxon>
        <taxon>Hyphomicrobiales</taxon>
        <taxon>Lichenihabitantaceae</taxon>
        <taxon>Lichenifustis</taxon>
    </lineage>
</organism>
<dbReference type="GO" id="GO:0016301">
    <property type="term" value="F:kinase activity"/>
    <property type="evidence" value="ECO:0007669"/>
    <property type="project" value="TreeGrafter"/>
</dbReference>
<keyword evidence="3" id="KW-1185">Reference proteome</keyword>
<feature type="modified residue" description="Phosphohistidine; by HPr" evidence="1">
    <location>
        <position position="43"/>
    </location>
</feature>
<evidence type="ECO:0000313" key="2">
    <source>
        <dbReference type="EMBL" id="MCW6508101.1"/>
    </source>
</evidence>
<dbReference type="InterPro" id="IPR036665">
    <property type="entry name" value="PTS_IIA_glucitol/sorbitol_sf"/>
</dbReference>
<dbReference type="SUPFAM" id="SSF141530">
    <property type="entry name" value="PTSIIA/GutA-like"/>
    <property type="match status" value="1"/>
</dbReference>
<dbReference type="GO" id="GO:0008982">
    <property type="term" value="F:protein-N(PI)-phosphohistidine-sugar phosphotransferase activity"/>
    <property type="evidence" value="ECO:0007669"/>
    <property type="project" value="InterPro"/>
</dbReference>
<dbReference type="InterPro" id="IPR004716">
    <property type="entry name" value="PTS_IIA_glucitol/sorbitol-sp"/>
</dbReference>
<proteinExistence type="predicted"/>
<comment type="caution">
    <text evidence="2">The sequence shown here is derived from an EMBL/GenBank/DDBJ whole genome shotgun (WGS) entry which is preliminary data.</text>
</comment>
<dbReference type="Proteomes" id="UP001165667">
    <property type="component" value="Unassembled WGS sequence"/>
</dbReference>
<dbReference type="PANTHER" id="PTHR40398">
    <property type="entry name" value="PTS SYSTEM GLUCITOL/SORBITOL-SPECIFIC EIIA COMPONENT"/>
    <property type="match status" value="1"/>
</dbReference>